<evidence type="ECO:0000256" key="5">
    <source>
        <dbReference type="SAM" id="Phobius"/>
    </source>
</evidence>
<name>A0A1I4B0H1_9EURY</name>
<organism evidence="7 8">
    <name type="scientific">Halogranum rubrum</name>
    <dbReference type="NCBI Taxonomy" id="553466"/>
    <lineage>
        <taxon>Archaea</taxon>
        <taxon>Methanobacteriati</taxon>
        <taxon>Methanobacteriota</taxon>
        <taxon>Stenosarchaea group</taxon>
        <taxon>Halobacteria</taxon>
        <taxon>Halobacteriales</taxon>
        <taxon>Haloferacaceae</taxon>
    </lineage>
</organism>
<feature type="transmembrane region" description="Helical" evidence="5">
    <location>
        <begin position="477"/>
        <end position="497"/>
    </location>
</feature>
<dbReference type="GO" id="GO:0012505">
    <property type="term" value="C:endomembrane system"/>
    <property type="evidence" value="ECO:0007669"/>
    <property type="project" value="UniProtKB-SubCell"/>
</dbReference>
<feature type="transmembrane region" description="Helical" evidence="5">
    <location>
        <begin position="576"/>
        <end position="597"/>
    </location>
</feature>
<dbReference type="InterPro" id="IPR008915">
    <property type="entry name" value="Peptidase_M50"/>
</dbReference>
<dbReference type="GO" id="GO:0005737">
    <property type="term" value="C:cytoplasm"/>
    <property type="evidence" value="ECO:0007669"/>
    <property type="project" value="TreeGrafter"/>
</dbReference>
<dbReference type="SUPFAM" id="SSF50156">
    <property type="entry name" value="PDZ domain-like"/>
    <property type="match status" value="2"/>
</dbReference>
<dbReference type="CDD" id="cd06159">
    <property type="entry name" value="S2P-M50_PDZ_Arch"/>
    <property type="match status" value="1"/>
</dbReference>
<keyword evidence="2 5" id="KW-0812">Transmembrane</keyword>
<evidence type="ECO:0000256" key="2">
    <source>
        <dbReference type="ARBA" id="ARBA00022692"/>
    </source>
</evidence>
<feature type="transmembrane region" description="Helical" evidence="5">
    <location>
        <begin position="182"/>
        <end position="203"/>
    </location>
</feature>
<sequence length="603" mass="63777">MNPLLWVLAGVLLYSVVAVSLQSRGLIPDSVRIQGPLTTIHTKRGRAFLNWLARPKRFWRAWSNVGVGVALVVMVGSFFLFLQAAIQTVQSPQPTAINQPRNFLVIPGVNDFLPLSMAPEIVFGLLVGLVVHEGGHGLLCRVEDIDIESMGVVLLTILPIGAFVEPNEESQRKTNRGARTRMFAAGVTNNFVVTIIAFALLFGPVVGAIGVAPGVAVAGSYDGSPASQAGIGGGDRIVGVAGQSVENQSTFDTAWDTSEGESVQLSVAGSDGDTREVSVERSLVVVGTIGGNPANLTLQQGQDPIEIRAVNGTAVSTQAEFREAVGNDTFARLDTSRGERVVPVGAYVTGTQEGRPMYDAMEQNGDDPNESFIITNIGGERITSADDLSRVLDGYSGGDTVDVDAYVDGQMRSYTLTFDSDLDEAFLGVNLFSGTSGLSVTDLGIQSYPASTYLALLGGDADANALSGPLSSTIDTFRGLAFVALILPLASVFGLPYNFPGFTPEVMNFFVVEGPLSFLGGGVFLAANLLFWTAWINLQLGLFNCIPGYPLDGGRIMRTSVEAIVSRLPISDPYPVVRTITTSIGVTMLAALVLMVFGPQLLA</sequence>
<dbReference type="PANTHER" id="PTHR13325:SF3">
    <property type="entry name" value="MEMBRANE-BOUND TRANSCRIPTION FACTOR SITE-2 PROTEASE"/>
    <property type="match status" value="1"/>
</dbReference>
<feature type="transmembrane region" description="Helical" evidence="5">
    <location>
        <begin position="61"/>
        <end position="82"/>
    </location>
</feature>
<dbReference type="Gene3D" id="2.30.42.10">
    <property type="match status" value="2"/>
</dbReference>
<keyword evidence="4 5" id="KW-0472">Membrane</keyword>
<keyword evidence="8" id="KW-1185">Reference proteome</keyword>
<dbReference type="InterPro" id="IPR001193">
    <property type="entry name" value="MBTPS2"/>
</dbReference>
<dbReference type="PANTHER" id="PTHR13325">
    <property type="entry name" value="PROTEASE M50 MEMBRANE-BOUND TRANSCRIPTION FACTOR SITE 2 PROTEASE"/>
    <property type="match status" value="1"/>
</dbReference>
<dbReference type="Pfam" id="PF02163">
    <property type="entry name" value="Peptidase_M50"/>
    <property type="match status" value="1"/>
</dbReference>
<evidence type="ECO:0000256" key="1">
    <source>
        <dbReference type="ARBA" id="ARBA00004127"/>
    </source>
</evidence>
<evidence type="ECO:0000259" key="6">
    <source>
        <dbReference type="Pfam" id="PF02163"/>
    </source>
</evidence>
<keyword evidence="3 5" id="KW-1133">Transmembrane helix</keyword>
<dbReference type="Proteomes" id="UP000199607">
    <property type="component" value="Unassembled WGS sequence"/>
</dbReference>
<comment type="subcellular location">
    <subcellularLocation>
        <location evidence="1">Endomembrane system</location>
        <topology evidence="1">Multi-pass membrane protein</topology>
    </subcellularLocation>
</comment>
<dbReference type="InterPro" id="IPR036034">
    <property type="entry name" value="PDZ_sf"/>
</dbReference>
<reference evidence="8" key="1">
    <citation type="submission" date="2016-10" db="EMBL/GenBank/DDBJ databases">
        <authorList>
            <person name="Varghese N."/>
            <person name="Submissions S."/>
        </authorList>
    </citation>
    <scope>NUCLEOTIDE SEQUENCE [LARGE SCALE GENOMIC DNA]</scope>
    <source>
        <strain evidence="8">CGMCC 1.7738</strain>
    </source>
</reference>
<gene>
    <name evidence="7" type="ORF">SAMN04487950_0224</name>
</gene>
<evidence type="ECO:0000256" key="3">
    <source>
        <dbReference type="ARBA" id="ARBA00022989"/>
    </source>
</evidence>
<evidence type="ECO:0000313" key="7">
    <source>
        <dbReference type="EMBL" id="SFK62265.1"/>
    </source>
</evidence>
<dbReference type="GO" id="GO:0004222">
    <property type="term" value="F:metalloendopeptidase activity"/>
    <property type="evidence" value="ECO:0007669"/>
    <property type="project" value="InterPro"/>
</dbReference>
<proteinExistence type="predicted"/>
<evidence type="ECO:0000313" key="8">
    <source>
        <dbReference type="Proteomes" id="UP000199607"/>
    </source>
</evidence>
<dbReference type="AlphaFoldDB" id="A0A1I4B0H1"/>
<feature type="transmembrane region" description="Helical" evidence="5">
    <location>
        <begin position="509"/>
        <end position="532"/>
    </location>
</feature>
<dbReference type="RefSeq" id="WP_089864632.1">
    <property type="nucleotide sequence ID" value="NZ_FOTC01000001.1"/>
</dbReference>
<dbReference type="GO" id="GO:0031293">
    <property type="term" value="P:membrane protein intracellular domain proteolysis"/>
    <property type="evidence" value="ECO:0007669"/>
    <property type="project" value="TreeGrafter"/>
</dbReference>
<evidence type="ECO:0000256" key="4">
    <source>
        <dbReference type="ARBA" id="ARBA00023136"/>
    </source>
</evidence>
<accession>A0A1I4B0H1</accession>
<protein>
    <submittedName>
        <fullName evidence="7">Peptidase family M50</fullName>
    </submittedName>
</protein>
<dbReference type="EMBL" id="FOTC01000001">
    <property type="protein sequence ID" value="SFK62265.1"/>
    <property type="molecule type" value="Genomic_DNA"/>
</dbReference>
<dbReference type="STRING" id="553466.SAMN04487950_0224"/>
<feature type="domain" description="Peptidase M50" evidence="6">
    <location>
        <begin position="122"/>
        <end position="570"/>
    </location>
</feature>
<dbReference type="GO" id="GO:0016020">
    <property type="term" value="C:membrane"/>
    <property type="evidence" value="ECO:0007669"/>
    <property type="project" value="InterPro"/>
</dbReference>